<dbReference type="EMBL" id="BAABZQ010000001">
    <property type="protein sequence ID" value="GAA6497714.1"/>
    <property type="molecule type" value="Genomic_DNA"/>
</dbReference>
<evidence type="ECO:0000256" key="1">
    <source>
        <dbReference type="ARBA" id="ARBA00004651"/>
    </source>
</evidence>
<evidence type="ECO:0000313" key="9">
    <source>
        <dbReference type="EMBL" id="GAA6497714.1"/>
    </source>
</evidence>
<keyword evidence="2 7" id="KW-0813">Transport</keyword>
<keyword evidence="10" id="KW-1185">Reference proteome</keyword>
<evidence type="ECO:0000256" key="3">
    <source>
        <dbReference type="ARBA" id="ARBA00022475"/>
    </source>
</evidence>
<comment type="caution">
    <text evidence="9">The sequence shown here is derived from an EMBL/GenBank/DDBJ whole genome shotgun (WGS) entry which is preliminary data.</text>
</comment>
<keyword evidence="5 7" id="KW-1133">Transmembrane helix</keyword>
<feature type="transmembrane region" description="Helical" evidence="7">
    <location>
        <begin position="12"/>
        <end position="31"/>
    </location>
</feature>
<feature type="transmembrane region" description="Helical" evidence="7">
    <location>
        <begin position="194"/>
        <end position="213"/>
    </location>
</feature>
<dbReference type="InterPro" id="IPR000515">
    <property type="entry name" value="MetI-like"/>
</dbReference>
<dbReference type="PANTHER" id="PTHR43744">
    <property type="entry name" value="ABC TRANSPORTER PERMEASE PROTEIN MG189-RELATED-RELATED"/>
    <property type="match status" value="1"/>
</dbReference>
<feature type="transmembrane region" description="Helical" evidence="7">
    <location>
        <begin position="69"/>
        <end position="95"/>
    </location>
</feature>
<evidence type="ECO:0000256" key="5">
    <source>
        <dbReference type="ARBA" id="ARBA00022989"/>
    </source>
</evidence>
<evidence type="ECO:0000256" key="4">
    <source>
        <dbReference type="ARBA" id="ARBA00022692"/>
    </source>
</evidence>
<accession>A0ABQ0BMF3</accession>
<feature type="domain" description="ABC transmembrane type-1" evidence="8">
    <location>
        <begin position="70"/>
        <end position="273"/>
    </location>
</feature>
<dbReference type="PANTHER" id="PTHR43744:SF12">
    <property type="entry name" value="ABC TRANSPORTER PERMEASE PROTEIN MG189-RELATED"/>
    <property type="match status" value="1"/>
</dbReference>
<organism evidence="9 10">
    <name type="scientific">Blautia parvula</name>
    <dbReference type="NCBI Taxonomy" id="2877527"/>
    <lineage>
        <taxon>Bacteria</taxon>
        <taxon>Bacillati</taxon>
        <taxon>Bacillota</taxon>
        <taxon>Clostridia</taxon>
        <taxon>Lachnospirales</taxon>
        <taxon>Lachnospiraceae</taxon>
        <taxon>Blautia</taxon>
    </lineage>
</organism>
<gene>
    <name evidence="9" type="ORF">K340107D12_05300</name>
</gene>
<comment type="similarity">
    <text evidence="7">Belongs to the binding-protein-dependent transport system permease family.</text>
</comment>
<evidence type="ECO:0000256" key="6">
    <source>
        <dbReference type="ARBA" id="ARBA00023136"/>
    </source>
</evidence>
<evidence type="ECO:0000313" key="10">
    <source>
        <dbReference type="Proteomes" id="UP001600941"/>
    </source>
</evidence>
<dbReference type="InterPro" id="IPR035906">
    <property type="entry name" value="MetI-like_sf"/>
</dbReference>
<dbReference type="RefSeq" id="WP_033139855.1">
    <property type="nucleotide sequence ID" value="NZ_AP031413.1"/>
</dbReference>
<feature type="transmembrane region" description="Helical" evidence="7">
    <location>
        <begin position="107"/>
        <end position="132"/>
    </location>
</feature>
<reference evidence="9 10" key="1">
    <citation type="submission" date="2024-04" db="EMBL/GenBank/DDBJ databases">
        <title>Defined microbial consortia suppress multidrug-resistant proinflammatory Enterobacteriaceae via ecological control.</title>
        <authorList>
            <person name="Furuichi M."/>
            <person name="Kawaguchi T."/>
            <person name="Pust M."/>
            <person name="Yasuma K."/>
            <person name="Plichta D."/>
            <person name="Hasegawa N."/>
            <person name="Ohya T."/>
            <person name="Bhattarai S."/>
            <person name="Sasajima S."/>
            <person name="Aoto Y."/>
            <person name="Tuganbaev T."/>
            <person name="Yaginuma M."/>
            <person name="Ueda M."/>
            <person name="Okahashi N."/>
            <person name="Amafuji K."/>
            <person name="Kiridooshi Y."/>
            <person name="Sugita K."/>
            <person name="Strazar M."/>
            <person name="Skelly A."/>
            <person name="Suda W."/>
            <person name="Hattori M."/>
            <person name="Nakamoto N."/>
            <person name="Caballero S."/>
            <person name="Norman J."/>
            <person name="Olle B."/>
            <person name="Tanoue T."/>
            <person name="Arita M."/>
            <person name="Bucci V."/>
            <person name="Atarashi K."/>
            <person name="Xavier R."/>
            <person name="Honda K."/>
        </authorList>
    </citation>
    <scope>NUCLEOTIDE SEQUENCE [LARGE SCALE GENOMIC DNA]</scope>
    <source>
        <strain evidence="10">k34-0107-D12</strain>
    </source>
</reference>
<comment type="subcellular location">
    <subcellularLocation>
        <location evidence="1 7">Cell membrane</location>
        <topology evidence="1 7">Multi-pass membrane protein</topology>
    </subcellularLocation>
</comment>
<protein>
    <submittedName>
        <fullName evidence="9">Carbohydrate ABC transporter permease</fullName>
    </submittedName>
</protein>
<dbReference type="Proteomes" id="UP001600941">
    <property type="component" value="Unassembled WGS sequence"/>
</dbReference>
<name>A0ABQ0BMF3_9FIRM</name>
<dbReference type="Gene3D" id="1.10.3720.10">
    <property type="entry name" value="MetI-like"/>
    <property type="match status" value="1"/>
</dbReference>
<dbReference type="CDD" id="cd06261">
    <property type="entry name" value="TM_PBP2"/>
    <property type="match status" value="1"/>
</dbReference>
<evidence type="ECO:0000256" key="2">
    <source>
        <dbReference type="ARBA" id="ARBA00022448"/>
    </source>
</evidence>
<sequence>MKKSRVRQGLLLLLMVFFCAVIMLPFLIMFFTSLKTSSEIAAPVFRLLPEKWLFSNYADAMKSSDWGRFFYNTFFVTVVATGISLVINSMAGYAFARLNFKGRDMLFMLALVGMMIPQQVTMLPNFVAMKYFPLAGGNNILGQGGTGLINTYAGVVAPYIAGAFGVFLFRQFFLNFPKALDEAAKIDGLTRFGTFVRVYIPLSKAIFATLIVFKTTSTWNEYTWPLIITAKKDMWTVQLALSVFKEEFVTQWNYLMAATTLIMLPLLVLYIFMQKYFVEGIVTTGIKG</sequence>
<feature type="transmembrane region" description="Helical" evidence="7">
    <location>
        <begin position="252"/>
        <end position="272"/>
    </location>
</feature>
<keyword evidence="6 7" id="KW-0472">Membrane</keyword>
<proteinExistence type="inferred from homology"/>
<evidence type="ECO:0000259" key="8">
    <source>
        <dbReference type="PROSITE" id="PS50928"/>
    </source>
</evidence>
<keyword evidence="3" id="KW-1003">Cell membrane</keyword>
<dbReference type="PROSITE" id="PS50928">
    <property type="entry name" value="ABC_TM1"/>
    <property type="match status" value="1"/>
</dbReference>
<evidence type="ECO:0000256" key="7">
    <source>
        <dbReference type="RuleBase" id="RU363032"/>
    </source>
</evidence>
<dbReference type="Pfam" id="PF00528">
    <property type="entry name" value="BPD_transp_1"/>
    <property type="match status" value="1"/>
</dbReference>
<keyword evidence="4 7" id="KW-0812">Transmembrane</keyword>
<dbReference type="SUPFAM" id="SSF161098">
    <property type="entry name" value="MetI-like"/>
    <property type="match status" value="1"/>
</dbReference>
<feature type="transmembrane region" description="Helical" evidence="7">
    <location>
        <begin position="152"/>
        <end position="173"/>
    </location>
</feature>